<proteinExistence type="predicted"/>
<dbReference type="PANTHER" id="PTHR35585">
    <property type="entry name" value="HHE DOMAIN PROTEIN (AFU_ORTHOLOGUE AFUA_4G00730)"/>
    <property type="match status" value="1"/>
</dbReference>
<dbReference type="Gene3D" id="1.20.120.520">
    <property type="entry name" value="nmb1532 protein domain like"/>
    <property type="match status" value="1"/>
</dbReference>
<dbReference type="InterPro" id="IPR012312">
    <property type="entry name" value="Hemerythrin-like"/>
</dbReference>
<evidence type="ECO:0000313" key="2">
    <source>
        <dbReference type="EMBL" id="BDG07953.1"/>
    </source>
</evidence>
<feature type="domain" description="Hemerythrin-like" evidence="1">
    <location>
        <begin position="3"/>
        <end position="120"/>
    </location>
</feature>
<reference evidence="3" key="1">
    <citation type="journal article" date="2022" name="Int. J. Syst. Evol. Microbiol.">
        <title>Anaeromyxobacter oryzae sp. nov., Anaeromyxobacter diazotrophicus sp. nov. and Anaeromyxobacter paludicola sp. nov., isolated from paddy soils.</title>
        <authorList>
            <person name="Itoh H."/>
            <person name="Xu Z."/>
            <person name="Mise K."/>
            <person name="Masuda Y."/>
            <person name="Ushijima N."/>
            <person name="Hayakawa C."/>
            <person name="Shiratori Y."/>
            <person name="Senoo K."/>
        </authorList>
    </citation>
    <scope>NUCLEOTIDE SEQUENCE [LARGE SCALE GENOMIC DNA]</scope>
    <source>
        <strain evidence="3">Red630</strain>
    </source>
</reference>
<evidence type="ECO:0000313" key="3">
    <source>
        <dbReference type="Proteomes" id="UP001162734"/>
    </source>
</evidence>
<organism evidence="2 3">
    <name type="scientific">Anaeromyxobacter paludicola</name>
    <dbReference type="NCBI Taxonomy" id="2918171"/>
    <lineage>
        <taxon>Bacteria</taxon>
        <taxon>Pseudomonadati</taxon>
        <taxon>Myxococcota</taxon>
        <taxon>Myxococcia</taxon>
        <taxon>Myxococcales</taxon>
        <taxon>Cystobacterineae</taxon>
        <taxon>Anaeromyxobacteraceae</taxon>
        <taxon>Anaeromyxobacter</taxon>
    </lineage>
</organism>
<protein>
    <submittedName>
        <fullName evidence="2">Hemerythrin</fullName>
    </submittedName>
</protein>
<keyword evidence="3" id="KW-1185">Reference proteome</keyword>
<dbReference type="RefSeq" id="WP_248344994.1">
    <property type="nucleotide sequence ID" value="NZ_AP025592.1"/>
</dbReference>
<gene>
    <name evidence="2" type="ORF">AMPC_10660</name>
</gene>
<accession>A0ABM7X7Z2</accession>
<dbReference type="Pfam" id="PF01814">
    <property type="entry name" value="Hemerythrin"/>
    <property type="match status" value="1"/>
</dbReference>
<dbReference type="PANTHER" id="PTHR35585:SF1">
    <property type="entry name" value="HHE DOMAIN PROTEIN (AFU_ORTHOLOGUE AFUA_4G00730)"/>
    <property type="match status" value="1"/>
</dbReference>
<name>A0ABM7X7Z2_9BACT</name>
<dbReference type="EMBL" id="AP025592">
    <property type="protein sequence ID" value="BDG07953.1"/>
    <property type="molecule type" value="Genomic_DNA"/>
</dbReference>
<evidence type="ECO:0000259" key="1">
    <source>
        <dbReference type="Pfam" id="PF01814"/>
    </source>
</evidence>
<dbReference type="Proteomes" id="UP001162734">
    <property type="component" value="Chromosome"/>
</dbReference>
<sequence length="163" mass="18582">MNAIALLKQQHREVEALFERFEKLGAGARKTRTSLCQQISDQLAIHDEIEEKIFYPATKDARTEELLLEAVEEHLAGKRIIADIVEQEPDGEELDAKMKVLKEQVLHHVEEEESELFPKVEKALDDDLLDRLGSQMEDLMKQLEAQGDARLDVPNQTDAPARI</sequence>